<reference evidence="1" key="1">
    <citation type="journal article" date="2019" name="Sci. Rep.">
        <title>Draft genome of Tanacetum cinerariifolium, the natural source of mosquito coil.</title>
        <authorList>
            <person name="Yamashiro T."/>
            <person name="Shiraishi A."/>
            <person name="Satake H."/>
            <person name="Nakayama K."/>
        </authorList>
    </citation>
    <scope>NUCLEOTIDE SEQUENCE</scope>
</reference>
<proteinExistence type="predicted"/>
<dbReference type="EMBL" id="BKCJ010476071">
    <property type="protein sequence ID" value="GFA72494.1"/>
    <property type="molecule type" value="Genomic_DNA"/>
</dbReference>
<evidence type="ECO:0000313" key="1">
    <source>
        <dbReference type="EMBL" id="GFA72494.1"/>
    </source>
</evidence>
<protein>
    <submittedName>
        <fullName evidence="1">Uncharacterized protein</fullName>
    </submittedName>
</protein>
<sequence>MWVWPIVNAPASRILGAYDLRVATPRAVLHASNKTSGDARSCTATEFSSNLRAHKHYCRRFRVSFSGEENDREDCMDPYVGI</sequence>
<accession>A0A699K2G6</accession>
<dbReference type="AlphaFoldDB" id="A0A699K2G6"/>
<name>A0A699K2G6_TANCI</name>
<gene>
    <name evidence="1" type="ORF">Tci_644466</name>
</gene>
<organism evidence="1">
    <name type="scientific">Tanacetum cinerariifolium</name>
    <name type="common">Dalmatian daisy</name>
    <name type="synonym">Chrysanthemum cinerariifolium</name>
    <dbReference type="NCBI Taxonomy" id="118510"/>
    <lineage>
        <taxon>Eukaryota</taxon>
        <taxon>Viridiplantae</taxon>
        <taxon>Streptophyta</taxon>
        <taxon>Embryophyta</taxon>
        <taxon>Tracheophyta</taxon>
        <taxon>Spermatophyta</taxon>
        <taxon>Magnoliopsida</taxon>
        <taxon>eudicotyledons</taxon>
        <taxon>Gunneridae</taxon>
        <taxon>Pentapetalae</taxon>
        <taxon>asterids</taxon>
        <taxon>campanulids</taxon>
        <taxon>Asterales</taxon>
        <taxon>Asteraceae</taxon>
        <taxon>Asteroideae</taxon>
        <taxon>Anthemideae</taxon>
        <taxon>Anthemidinae</taxon>
        <taxon>Tanacetum</taxon>
    </lineage>
</organism>
<comment type="caution">
    <text evidence="1">The sequence shown here is derived from an EMBL/GenBank/DDBJ whole genome shotgun (WGS) entry which is preliminary data.</text>
</comment>